<feature type="region of interest" description="Disordered" evidence="1">
    <location>
        <begin position="627"/>
        <end position="675"/>
    </location>
</feature>
<name>A0A327KQF3_9BRAD</name>
<dbReference type="PANTHER" id="PTHR35399">
    <property type="entry name" value="SLR8030 PROTEIN"/>
    <property type="match status" value="1"/>
</dbReference>
<dbReference type="PANTHER" id="PTHR35399:SF2">
    <property type="entry name" value="DUF839 DOMAIN-CONTAINING PROTEIN"/>
    <property type="match status" value="1"/>
</dbReference>
<protein>
    <submittedName>
        <fullName evidence="2">dTDP-glucose 4,6-dehydratase</fullName>
    </submittedName>
</protein>
<gene>
    <name evidence="2" type="ORF">CH338_08970</name>
</gene>
<dbReference type="Proteomes" id="UP000248863">
    <property type="component" value="Unassembled WGS sequence"/>
</dbReference>
<dbReference type="Pfam" id="PF05787">
    <property type="entry name" value="PhoX"/>
    <property type="match status" value="1"/>
</dbReference>
<evidence type="ECO:0000313" key="3">
    <source>
        <dbReference type="Proteomes" id="UP000248863"/>
    </source>
</evidence>
<dbReference type="AlphaFoldDB" id="A0A327KQF3"/>
<evidence type="ECO:0000313" key="2">
    <source>
        <dbReference type="EMBL" id="RAI39582.1"/>
    </source>
</evidence>
<dbReference type="SUPFAM" id="SSF63829">
    <property type="entry name" value="Calcium-dependent phosphotriesterase"/>
    <property type="match status" value="1"/>
</dbReference>
<dbReference type="EMBL" id="NPEU01000071">
    <property type="protein sequence ID" value="RAI39582.1"/>
    <property type="molecule type" value="Genomic_DNA"/>
</dbReference>
<reference evidence="2 3" key="1">
    <citation type="submission" date="2017-07" db="EMBL/GenBank/DDBJ databases">
        <title>Draft Genome Sequences of Select Purple Nonsulfur Bacteria.</title>
        <authorList>
            <person name="Lasarre B."/>
            <person name="Mckinlay J.B."/>
        </authorList>
    </citation>
    <scope>NUCLEOTIDE SEQUENCE [LARGE SCALE GENOMIC DNA]</scope>
    <source>
        <strain evidence="2 3">DSM 11907</strain>
    </source>
</reference>
<dbReference type="RefSeq" id="WP_111356761.1">
    <property type="nucleotide sequence ID" value="NZ_NHSK01000031.1"/>
</dbReference>
<dbReference type="InterPro" id="IPR006311">
    <property type="entry name" value="TAT_signal"/>
</dbReference>
<dbReference type="PROSITE" id="PS51318">
    <property type="entry name" value="TAT"/>
    <property type="match status" value="1"/>
</dbReference>
<sequence>MPLTRAQAYEASDDVGRSPTALPTLGDVIAARFGRRDFLKGALGVTAIMALPGMAAAQAERPAPVAPGAAPGPGTPAAGADVPASRFVFPEVPAGVDERHHVADGYDADVLIRWGDPVLPGAPPFDPMKQTAAAQRLQFGYNNDYLGYIPMPGAANPARHGLLVVNHEYTNEELMFPGLGRQDLRSVGFEGMTPALVDIEMAAHGGAVLEIRRGDDGKWRVVDGSRYARRIDATTPIDVFGPAAGHPRLRTSADPSGRRVLGTINNCAGGVTPWGTWLTCEENFHGYFGGTLPDGHPEARSHARVGVPGNWVGWARYHERFDVGREPNEANRFGWIVEIDPFDPTSTPRKRTALGRFKHEGAFVQVNRDGRVVVYTGDDEVFERVYRFVTARPYVPGDAAANRDLLDEGTLSVARYNADGSVEWLPLVHGEGPLTAANGFASQADVVIEARRAADLLGATRMDRPEDVEVDPKTGKVFVMLTNNTRRKPDDTDPANPRGANPFGHIVEMTPPDGDHTAARFTWDILVRCGDPAIAAVGATFHPATSRDGWFGMPDNCAVDHMGRLWIATDGNSARRTGRADGVWALETEGPLRGAGKLFYRCPVGAEMCGPVFGPDDETLFVAVQHPGESDESDPNAPPATFEAPATRWPDFSPRMPPRPSVVAITRRGGGKIGT</sequence>
<dbReference type="InterPro" id="IPR008557">
    <property type="entry name" value="PhoX"/>
</dbReference>
<accession>A0A327KQF3</accession>
<keyword evidence="3" id="KW-1185">Reference proteome</keyword>
<comment type="caution">
    <text evidence="2">The sequence shown here is derived from an EMBL/GenBank/DDBJ whole genome shotgun (WGS) entry which is preliminary data.</text>
</comment>
<evidence type="ECO:0000256" key="1">
    <source>
        <dbReference type="SAM" id="MobiDB-lite"/>
    </source>
</evidence>
<dbReference type="OrthoDB" id="9801383at2"/>
<proteinExistence type="predicted"/>
<organism evidence="2 3">
    <name type="scientific">Rhodoplanes elegans</name>
    <dbReference type="NCBI Taxonomy" id="29408"/>
    <lineage>
        <taxon>Bacteria</taxon>
        <taxon>Pseudomonadati</taxon>
        <taxon>Pseudomonadota</taxon>
        <taxon>Alphaproteobacteria</taxon>
        <taxon>Hyphomicrobiales</taxon>
        <taxon>Nitrobacteraceae</taxon>
        <taxon>Rhodoplanes</taxon>
    </lineage>
</organism>